<keyword evidence="2" id="KW-1185">Reference proteome</keyword>
<name>A0ABY9TM53_9GAMM</name>
<dbReference type="InterPro" id="IPR006597">
    <property type="entry name" value="Sel1-like"/>
</dbReference>
<evidence type="ECO:0000313" key="2">
    <source>
        <dbReference type="Proteomes" id="UP001248581"/>
    </source>
</evidence>
<protein>
    <submittedName>
        <fullName evidence="1">Tetratricopeptide repeat protein</fullName>
    </submittedName>
</protein>
<evidence type="ECO:0000313" key="1">
    <source>
        <dbReference type="EMBL" id="WNC69923.1"/>
    </source>
</evidence>
<accession>A0ABY9TM53</accession>
<dbReference type="Gene3D" id="1.25.40.10">
    <property type="entry name" value="Tetratricopeptide repeat domain"/>
    <property type="match status" value="1"/>
</dbReference>
<dbReference type="RefSeq" id="WP_348389065.1">
    <property type="nucleotide sequence ID" value="NZ_CP134146.1"/>
</dbReference>
<dbReference type="Proteomes" id="UP001248581">
    <property type="component" value="Chromosome"/>
</dbReference>
<sequence length="262" mass="30667">MIEFTKRFFKLKKTTALTVFSIPLVLFMLFAGITHYQELQELEHQQVKNPLPNDVYIIDNEVLNKQSRLREKYMITQVTSVDDNNVYLKVSNFIYLKVSDAIRGIRTDKLLTRQFFSNEILKLPRSQLEQLWVNGGVSEVGRSNDGMHLYGGVIIARPKQNLLKKRKYRIGTQENQLAISYYQGDMGYEQDWKEAFRLFKQGAEKGNPYSQINLAQMYRDGETVEVNLKQALYWFNMARKQGVYSAKEEYSKLCRQVAECIE</sequence>
<dbReference type="InterPro" id="IPR011990">
    <property type="entry name" value="TPR-like_helical_dom_sf"/>
</dbReference>
<dbReference type="PANTHER" id="PTHR11102">
    <property type="entry name" value="SEL-1-LIKE PROTEIN"/>
    <property type="match status" value="1"/>
</dbReference>
<organism evidence="1 2">
    <name type="scientific">Thalassotalea nanhaiensis</name>
    <dbReference type="NCBI Taxonomy" id="3065648"/>
    <lineage>
        <taxon>Bacteria</taxon>
        <taxon>Pseudomonadati</taxon>
        <taxon>Pseudomonadota</taxon>
        <taxon>Gammaproteobacteria</taxon>
        <taxon>Alteromonadales</taxon>
        <taxon>Colwelliaceae</taxon>
        <taxon>Thalassotalea</taxon>
    </lineage>
</organism>
<proteinExistence type="predicted"/>
<reference evidence="2" key="1">
    <citation type="submission" date="2023-09" db="EMBL/GenBank/DDBJ databases">
        <authorList>
            <person name="Zhang C."/>
        </authorList>
    </citation>
    <scope>NUCLEOTIDE SEQUENCE [LARGE SCALE GENOMIC DNA]</scope>
    <source>
        <strain evidence="2">SQ345</strain>
    </source>
</reference>
<dbReference type="EMBL" id="CP134146">
    <property type="protein sequence ID" value="WNC69923.1"/>
    <property type="molecule type" value="Genomic_DNA"/>
</dbReference>
<dbReference type="PANTHER" id="PTHR11102:SF160">
    <property type="entry name" value="ERAD-ASSOCIATED E3 UBIQUITIN-PROTEIN LIGASE COMPONENT HRD3"/>
    <property type="match status" value="1"/>
</dbReference>
<gene>
    <name evidence="1" type="ORF">RI845_07240</name>
</gene>
<dbReference type="SUPFAM" id="SSF81901">
    <property type="entry name" value="HCP-like"/>
    <property type="match status" value="1"/>
</dbReference>
<dbReference type="SMART" id="SM00671">
    <property type="entry name" value="SEL1"/>
    <property type="match status" value="2"/>
</dbReference>
<dbReference type="Pfam" id="PF08238">
    <property type="entry name" value="Sel1"/>
    <property type="match status" value="2"/>
</dbReference>
<dbReference type="InterPro" id="IPR050767">
    <property type="entry name" value="Sel1_AlgK"/>
</dbReference>